<evidence type="ECO:0000256" key="3">
    <source>
        <dbReference type="ARBA" id="ARBA00023125"/>
    </source>
</evidence>
<dbReference type="InterPro" id="IPR002104">
    <property type="entry name" value="Integrase_catalytic"/>
</dbReference>
<dbReference type="Gene3D" id="1.10.150.130">
    <property type="match status" value="1"/>
</dbReference>
<evidence type="ECO:0000256" key="1">
    <source>
        <dbReference type="ARBA" id="ARBA00008857"/>
    </source>
</evidence>
<dbReference type="EMBL" id="AP019537">
    <property type="protein sequence ID" value="BBJ03765.1"/>
    <property type="molecule type" value="Genomic_DNA"/>
</dbReference>
<organism evidence="7">
    <name type="scientific">Marinobacter nauticus</name>
    <name type="common">Marinobacter hydrocarbonoclasticus</name>
    <name type="synonym">Marinobacter aquaeolei</name>
    <dbReference type="NCBI Taxonomy" id="2743"/>
    <lineage>
        <taxon>Bacteria</taxon>
        <taxon>Pseudomonadati</taxon>
        <taxon>Pseudomonadota</taxon>
        <taxon>Gammaproteobacteria</taxon>
        <taxon>Pseudomonadales</taxon>
        <taxon>Marinobacteraceae</taxon>
        <taxon>Marinobacter</taxon>
    </lineage>
</organism>
<name>A0A455WAQ4_MARNT</name>
<keyword evidence="2" id="KW-0229">DNA integration</keyword>
<feature type="domain" description="Tyr recombinase" evidence="5">
    <location>
        <begin position="184"/>
        <end position="357"/>
    </location>
</feature>
<dbReference type="InterPro" id="IPR010998">
    <property type="entry name" value="Integrase_recombinase_N"/>
</dbReference>
<dbReference type="Gene3D" id="3.30.160.60">
    <property type="entry name" value="Classic Zinc Finger"/>
    <property type="match status" value="1"/>
</dbReference>
<dbReference type="Pfam" id="PF09003">
    <property type="entry name" value="Arm-DNA-bind_1"/>
    <property type="match status" value="1"/>
</dbReference>
<keyword evidence="4" id="KW-0233">DNA recombination</keyword>
<comment type="similarity">
    <text evidence="1">Belongs to the 'phage' integrase family.</text>
</comment>
<feature type="domain" description="Integrase lambda-type N-terminal DNA-binding" evidence="6">
    <location>
        <begin position="1"/>
        <end position="60"/>
    </location>
</feature>
<sequence>MAPRKRLKKNKDLEANLYANVKNGVTYYQYRHPGTGQYHAMGSNKAEAQAAARQLNSILVKEADLVGEVLGTAGKDISHLIGRYRKELLPTKRLAEGTLKILEYRLNRIERDIGTKQIDEVDVQTIAKYLDDNFERDAYIKHRATLVDLFRFAIMKGLYPSDVGNPAEITYAKSEYEKARRRLTLEQFWEIHAKAEPWLQHAMEIALITLQGRAEVINMKYADYKDQVLKVIRQKSSKHEHSHLMIHCPQLEEIITKARQSNVPSPYIIHRRPVRKVEAEGRDHWTKLTPNTFTAEFRKTRDKCECFKGMPREHRPTFHEIRALGSWLYKQQGYDNETYIQPLMAHADPKMTEHYQQGHQREWVRVEAGLVIKQAQQ</sequence>
<dbReference type="InterPro" id="IPR015094">
    <property type="entry name" value="Integrase_lambda-typ_DNA-bd_N"/>
</dbReference>
<evidence type="ECO:0000256" key="2">
    <source>
        <dbReference type="ARBA" id="ARBA00022908"/>
    </source>
</evidence>
<accession>A0A455WAQ4</accession>
<gene>
    <name evidence="7" type="primary">int</name>
    <name evidence="7" type="ORF">YBY_16130</name>
</gene>
<evidence type="ECO:0000259" key="5">
    <source>
        <dbReference type="Pfam" id="PF00589"/>
    </source>
</evidence>
<evidence type="ECO:0000259" key="6">
    <source>
        <dbReference type="Pfam" id="PF09003"/>
    </source>
</evidence>
<evidence type="ECO:0000313" key="7">
    <source>
        <dbReference type="EMBL" id="BBJ03765.1"/>
    </source>
</evidence>
<reference evidence="7" key="1">
    <citation type="submission" date="2019-03" db="EMBL/GenBank/DDBJ databases">
        <title>Whole genome analysis of nitrate-reducing bacteria Marinobacter hydrocarbonoclasticus YB03.</title>
        <authorList>
            <person name="Azam A.H."/>
            <person name="Yuk S.R."/>
            <person name="Kamarisima K."/>
            <person name="Miyanaga K."/>
            <person name="Tanji Y."/>
        </authorList>
    </citation>
    <scope>NUCLEOTIDE SEQUENCE</scope>
    <source>
        <strain evidence="7">YB03</strain>
    </source>
</reference>
<keyword evidence="3" id="KW-0238">DNA-binding</keyword>
<dbReference type="InterPro" id="IPR011010">
    <property type="entry name" value="DNA_brk_join_enz"/>
</dbReference>
<protein>
    <submittedName>
        <fullName evidence="7">Integrase</fullName>
    </submittedName>
</protein>
<dbReference type="GO" id="GO:0003677">
    <property type="term" value="F:DNA binding"/>
    <property type="evidence" value="ECO:0007669"/>
    <property type="project" value="UniProtKB-KW"/>
</dbReference>
<dbReference type="SUPFAM" id="SSF56349">
    <property type="entry name" value="DNA breaking-rejoining enzymes"/>
    <property type="match status" value="1"/>
</dbReference>
<dbReference type="GO" id="GO:0006310">
    <property type="term" value="P:DNA recombination"/>
    <property type="evidence" value="ECO:0007669"/>
    <property type="project" value="UniProtKB-KW"/>
</dbReference>
<evidence type="ECO:0000256" key="4">
    <source>
        <dbReference type="ARBA" id="ARBA00023172"/>
    </source>
</evidence>
<dbReference type="Pfam" id="PF00589">
    <property type="entry name" value="Phage_integrase"/>
    <property type="match status" value="1"/>
</dbReference>
<dbReference type="GO" id="GO:0008907">
    <property type="term" value="F:integrase activity"/>
    <property type="evidence" value="ECO:0007669"/>
    <property type="project" value="InterPro"/>
</dbReference>
<dbReference type="InterPro" id="IPR013762">
    <property type="entry name" value="Integrase-like_cat_sf"/>
</dbReference>
<proteinExistence type="inferred from homology"/>
<dbReference type="Gene3D" id="1.10.443.10">
    <property type="entry name" value="Intergrase catalytic core"/>
    <property type="match status" value="1"/>
</dbReference>
<dbReference type="AlphaFoldDB" id="A0A455WAQ4"/>